<dbReference type="RefSeq" id="WP_126701410.1">
    <property type="nucleotide sequence ID" value="NZ_RWKW01000071.1"/>
</dbReference>
<evidence type="ECO:0000313" key="4">
    <source>
        <dbReference type="EMBL" id="RST84933.1"/>
    </source>
</evidence>
<dbReference type="SUPFAM" id="SSF55174">
    <property type="entry name" value="Alpha-L RNA-binding motif"/>
    <property type="match status" value="1"/>
</dbReference>
<feature type="region of interest" description="Disordered" evidence="2">
    <location>
        <begin position="74"/>
        <end position="127"/>
    </location>
</feature>
<dbReference type="GO" id="GO:0003723">
    <property type="term" value="F:RNA binding"/>
    <property type="evidence" value="ECO:0007669"/>
    <property type="project" value="UniProtKB-KW"/>
</dbReference>
<dbReference type="InterPro" id="IPR036986">
    <property type="entry name" value="S4_RNA-bd_sf"/>
</dbReference>
<dbReference type="InterPro" id="IPR002942">
    <property type="entry name" value="S4_RNA-bd"/>
</dbReference>
<dbReference type="Pfam" id="PF01479">
    <property type="entry name" value="S4"/>
    <property type="match status" value="1"/>
</dbReference>
<dbReference type="OrthoDB" id="9797176at2"/>
<feature type="compositionally biased region" description="Low complexity" evidence="2">
    <location>
        <begin position="93"/>
        <end position="103"/>
    </location>
</feature>
<feature type="domain" description="RNA-binding S4" evidence="3">
    <location>
        <begin position="7"/>
        <end position="72"/>
    </location>
</feature>
<evidence type="ECO:0000313" key="5">
    <source>
        <dbReference type="Proteomes" id="UP000278398"/>
    </source>
</evidence>
<dbReference type="CDD" id="cd00165">
    <property type="entry name" value="S4"/>
    <property type="match status" value="1"/>
</dbReference>
<evidence type="ECO:0000256" key="1">
    <source>
        <dbReference type="PROSITE-ProRule" id="PRU00182"/>
    </source>
</evidence>
<comment type="caution">
    <text evidence="4">The sequence shown here is derived from an EMBL/GenBank/DDBJ whole genome shotgun (WGS) entry which is preliminary data.</text>
</comment>
<dbReference type="AlphaFoldDB" id="A0A3S0A548"/>
<keyword evidence="5" id="KW-1185">Reference proteome</keyword>
<protein>
    <submittedName>
        <fullName evidence="4">RNA-binding S4 domain-containing protein</fullName>
    </submittedName>
</protein>
<name>A0A3S0A548_9HYPH</name>
<feature type="compositionally biased region" description="Basic and acidic residues" evidence="2">
    <location>
        <begin position="74"/>
        <end position="89"/>
    </location>
</feature>
<accession>A0A3S0A548</accession>
<sequence>MAGPERQRLDKWLFFARVAKSRSLAARLVQSGAVRVNREKVGQPSHPVKPGDGLTITLDRRILVWRVVDTGTRRGPAEEARGLYEDLTPKPDPAALVLEPAPAAERERGAGRPTKKERRLTDRWRGE</sequence>
<dbReference type="Proteomes" id="UP000278398">
    <property type="component" value="Unassembled WGS sequence"/>
</dbReference>
<gene>
    <name evidence="4" type="ORF">EJC49_18470</name>
</gene>
<dbReference type="Gene3D" id="3.10.290.10">
    <property type="entry name" value="RNA-binding S4 domain"/>
    <property type="match status" value="1"/>
</dbReference>
<organism evidence="4 5">
    <name type="scientific">Aquibium carbonis</name>
    <dbReference type="NCBI Taxonomy" id="2495581"/>
    <lineage>
        <taxon>Bacteria</taxon>
        <taxon>Pseudomonadati</taxon>
        <taxon>Pseudomonadota</taxon>
        <taxon>Alphaproteobacteria</taxon>
        <taxon>Hyphomicrobiales</taxon>
        <taxon>Phyllobacteriaceae</taxon>
        <taxon>Aquibium</taxon>
    </lineage>
</organism>
<dbReference type="PROSITE" id="PS50889">
    <property type="entry name" value="S4"/>
    <property type="match status" value="1"/>
</dbReference>
<dbReference type="EMBL" id="RWKW01000071">
    <property type="protein sequence ID" value="RST84933.1"/>
    <property type="molecule type" value="Genomic_DNA"/>
</dbReference>
<evidence type="ECO:0000259" key="3">
    <source>
        <dbReference type="SMART" id="SM00363"/>
    </source>
</evidence>
<evidence type="ECO:0000256" key="2">
    <source>
        <dbReference type="SAM" id="MobiDB-lite"/>
    </source>
</evidence>
<dbReference type="SMART" id="SM00363">
    <property type="entry name" value="S4"/>
    <property type="match status" value="1"/>
</dbReference>
<proteinExistence type="predicted"/>
<keyword evidence="1" id="KW-0694">RNA-binding</keyword>
<reference evidence="4 5" key="1">
    <citation type="submission" date="2018-12" db="EMBL/GenBank/DDBJ databases">
        <title>Mesorhizobium carbonis sp. nov., isolated from coal mine water.</title>
        <authorList>
            <person name="Xin W."/>
            <person name="Xu Z."/>
            <person name="Xiang F."/>
            <person name="Zhang J."/>
            <person name="Xi L."/>
            <person name="Liu J."/>
        </authorList>
    </citation>
    <scope>NUCLEOTIDE SEQUENCE [LARGE SCALE GENOMIC DNA]</scope>
    <source>
        <strain evidence="4 5">B2.3</strain>
    </source>
</reference>